<dbReference type="Proteomes" id="UP001418222">
    <property type="component" value="Unassembled WGS sequence"/>
</dbReference>
<dbReference type="GO" id="GO:0012505">
    <property type="term" value="C:endomembrane system"/>
    <property type="evidence" value="ECO:0007669"/>
    <property type="project" value="UniProtKB-SubCell"/>
</dbReference>
<protein>
    <recommendedName>
        <fullName evidence="10">Transmembrane protein</fullName>
    </recommendedName>
</protein>
<comment type="caution">
    <text evidence="8">The sequence shown here is derived from an EMBL/GenBank/DDBJ whole genome shotgun (WGS) entry which is preliminary data.</text>
</comment>
<evidence type="ECO:0000256" key="6">
    <source>
        <dbReference type="ARBA" id="ARBA00029467"/>
    </source>
</evidence>
<evidence type="ECO:0000256" key="3">
    <source>
        <dbReference type="ARBA" id="ARBA00022729"/>
    </source>
</evidence>
<accession>A0AAP0B5S1</accession>
<evidence type="ECO:0000256" key="7">
    <source>
        <dbReference type="SAM" id="Phobius"/>
    </source>
</evidence>
<keyword evidence="2 7" id="KW-0812">Transmembrane</keyword>
<dbReference type="PANTHER" id="PTHR31769">
    <property type="entry name" value="OS07G0462200 PROTEIN-RELATED"/>
    <property type="match status" value="1"/>
</dbReference>
<evidence type="ECO:0000256" key="2">
    <source>
        <dbReference type="ARBA" id="ARBA00022692"/>
    </source>
</evidence>
<organism evidence="8 9">
    <name type="scientific">Platanthera zijinensis</name>
    <dbReference type="NCBI Taxonomy" id="2320716"/>
    <lineage>
        <taxon>Eukaryota</taxon>
        <taxon>Viridiplantae</taxon>
        <taxon>Streptophyta</taxon>
        <taxon>Embryophyta</taxon>
        <taxon>Tracheophyta</taxon>
        <taxon>Spermatophyta</taxon>
        <taxon>Magnoliopsida</taxon>
        <taxon>Liliopsida</taxon>
        <taxon>Asparagales</taxon>
        <taxon>Orchidaceae</taxon>
        <taxon>Orchidoideae</taxon>
        <taxon>Orchideae</taxon>
        <taxon>Orchidinae</taxon>
        <taxon>Platanthera</taxon>
    </lineage>
</organism>
<feature type="transmembrane region" description="Helical" evidence="7">
    <location>
        <begin position="185"/>
        <end position="207"/>
    </location>
</feature>
<proteinExistence type="inferred from homology"/>
<dbReference type="InterPro" id="IPR052222">
    <property type="entry name" value="DESIGUAL"/>
</dbReference>
<keyword evidence="9" id="KW-1185">Reference proteome</keyword>
<keyword evidence="5 7" id="KW-0472">Membrane</keyword>
<dbReference type="EMBL" id="JBBWWQ010000015">
    <property type="protein sequence ID" value="KAK8928824.1"/>
    <property type="molecule type" value="Genomic_DNA"/>
</dbReference>
<reference evidence="8 9" key="1">
    <citation type="journal article" date="2022" name="Nat. Plants">
        <title>Genomes of leafy and leafless Platanthera orchids illuminate the evolution of mycoheterotrophy.</title>
        <authorList>
            <person name="Li M.H."/>
            <person name="Liu K.W."/>
            <person name="Li Z."/>
            <person name="Lu H.C."/>
            <person name="Ye Q.L."/>
            <person name="Zhang D."/>
            <person name="Wang J.Y."/>
            <person name="Li Y.F."/>
            <person name="Zhong Z.M."/>
            <person name="Liu X."/>
            <person name="Yu X."/>
            <person name="Liu D.K."/>
            <person name="Tu X.D."/>
            <person name="Liu B."/>
            <person name="Hao Y."/>
            <person name="Liao X.Y."/>
            <person name="Jiang Y.T."/>
            <person name="Sun W.H."/>
            <person name="Chen J."/>
            <person name="Chen Y.Q."/>
            <person name="Ai Y."/>
            <person name="Zhai J.W."/>
            <person name="Wu S.S."/>
            <person name="Zhou Z."/>
            <person name="Hsiao Y.Y."/>
            <person name="Wu W.L."/>
            <person name="Chen Y.Y."/>
            <person name="Lin Y.F."/>
            <person name="Hsu J.L."/>
            <person name="Li C.Y."/>
            <person name="Wang Z.W."/>
            <person name="Zhao X."/>
            <person name="Zhong W.Y."/>
            <person name="Ma X.K."/>
            <person name="Ma L."/>
            <person name="Huang J."/>
            <person name="Chen G.Z."/>
            <person name="Huang M.Z."/>
            <person name="Huang L."/>
            <person name="Peng D.H."/>
            <person name="Luo Y.B."/>
            <person name="Zou S.Q."/>
            <person name="Chen S.P."/>
            <person name="Lan S."/>
            <person name="Tsai W.C."/>
            <person name="Van de Peer Y."/>
            <person name="Liu Z.J."/>
        </authorList>
    </citation>
    <scope>NUCLEOTIDE SEQUENCE [LARGE SCALE GENOMIC DNA]</scope>
    <source>
        <strain evidence="8">Lor287</strain>
    </source>
</reference>
<sequence>MHPKTINTAMAITHDDLSLRNYRAAHIGGRIVLVLVALSVLCGLAGFILCLAGEASRSEATWMILTVQNKKGYRCYYSGSGRGPLVFAVVAFLVFAVAMFAEHAYMLVAVTSPSSPALVVWPPAIRPGEASPAGTAQARIACLLFLVTWICFAIAELLLMIAVGVESGHLYDWTKPRLRCPKIHPGLFATAGVFGLATVFLGVALYITALRTQRLHQEENTAGHQHPQPIAPPQEPLAVRAYQSRASGETSLVNKITIYV</sequence>
<dbReference type="InterPro" id="IPR009606">
    <property type="entry name" value="DEAL/Modifying_wall_lignin1/2"/>
</dbReference>
<evidence type="ECO:0000313" key="8">
    <source>
        <dbReference type="EMBL" id="KAK8928824.1"/>
    </source>
</evidence>
<feature type="transmembrane region" description="Helical" evidence="7">
    <location>
        <begin position="142"/>
        <end position="165"/>
    </location>
</feature>
<keyword evidence="4 7" id="KW-1133">Transmembrane helix</keyword>
<dbReference type="AlphaFoldDB" id="A0AAP0B5S1"/>
<comment type="subcellular location">
    <subcellularLocation>
        <location evidence="1">Endomembrane system</location>
        <topology evidence="1">Multi-pass membrane protein</topology>
    </subcellularLocation>
</comment>
<evidence type="ECO:0000256" key="1">
    <source>
        <dbReference type="ARBA" id="ARBA00004127"/>
    </source>
</evidence>
<name>A0AAP0B5S1_9ASPA</name>
<comment type="similarity">
    <text evidence="6">Belongs to the DESIGUAL family.</text>
</comment>
<evidence type="ECO:0000256" key="4">
    <source>
        <dbReference type="ARBA" id="ARBA00022989"/>
    </source>
</evidence>
<dbReference type="Pfam" id="PF06749">
    <property type="entry name" value="DUF1218"/>
    <property type="match status" value="1"/>
</dbReference>
<feature type="transmembrane region" description="Helical" evidence="7">
    <location>
        <begin position="75"/>
        <end position="98"/>
    </location>
</feature>
<gene>
    <name evidence="8" type="ORF">KSP39_PZI017384</name>
</gene>
<evidence type="ECO:0000256" key="5">
    <source>
        <dbReference type="ARBA" id="ARBA00023136"/>
    </source>
</evidence>
<feature type="transmembrane region" description="Helical" evidence="7">
    <location>
        <begin position="31"/>
        <end position="54"/>
    </location>
</feature>
<evidence type="ECO:0000313" key="9">
    <source>
        <dbReference type="Proteomes" id="UP001418222"/>
    </source>
</evidence>
<keyword evidence="3" id="KW-0732">Signal</keyword>
<evidence type="ECO:0008006" key="10">
    <source>
        <dbReference type="Google" id="ProtNLM"/>
    </source>
</evidence>